<protein>
    <submittedName>
        <fullName evidence="1">Uncharacterized protein</fullName>
    </submittedName>
</protein>
<dbReference type="AlphaFoldDB" id="A0A383BSM2"/>
<sequence length="239" mass="23615">MGGLADIDGALTVAGATTMNGNVTLGNATGDAITVTGTVGSDVLMNQSGGSKPDIQMKNTNADASGGRLHFVKESASPADNDALGSVAWTGDDDGGNATQFAEISGISTDITNGTEDGAIVLNATVGGTATDILTVGATAAGGMQMRAHGSYTTTDNADLATKYYVDNTVSAAGDTIEKLNSSVIVTDTGSDGKITFTNDGVEVGSFDSAVFNAGTLNITGSTLASTGADVTVGDNLIV</sequence>
<feature type="non-terminal residue" evidence="1">
    <location>
        <position position="239"/>
    </location>
</feature>
<dbReference type="EMBL" id="UINC01202489">
    <property type="protein sequence ID" value="SVE22315.1"/>
    <property type="molecule type" value="Genomic_DNA"/>
</dbReference>
<organism evidence="1">
    <name type="scientific">marine metagenome</name>
    <dbReference type="NCBI Taxonomy" id="408172"/>
    <lineage>
        <taxon>unclassified sequences</taxon>
        <taxon>metagenomes</taxon>
        <taxon>ecological metagenomes</taxon>
    </lineage>
</organism>
<accession>A0A383BSM2</accession>
<name>A0A383BSM2_9ZZZZ</name>
<evidence type="ECO:0000313" key="1">
    <source>
        <dbReference type="EMBL" id="SVE22315.1"/>
    </source>
</evidence>
<gene>
    <name evidence="1" type="ORF">METZ01_LOCUS475169</name>
</gene>
<reference evidence="1" key="1">
    <citation type="submission" date="2018-05" db="EMBL/GenBank/DDBJ databases">
        <authorList>
            <person name="Lanie J.A."/>
            <person name="Ng W.-L."/>
            <person name="Kazmierczak K.M."/>
            <person name="Andrzejewski T.M."/>
            <person name="Davidsen T.M."/>
            <person name="Wayne K.J."/>
            <person name="Tettelin H."/>
            <person name="Glass J.I."/>
            <person name="Rusch D."/>
            <person name="Podicherti R."/>
            <person name="Tsui H.-C.T."/>
            <person name="Winkler M.E."/>
        </authorList>
    </citation>
    <scope>NUCLEOTIDE SEQUENCE</scope>
</reference>
<proteinExistence type="predicted"/>